<evidence type="ECO:0000256" key="1">
    <source>
        <dbReference type="ARBA" id="ARBA00006987"/>
    </source>
</evidence>
<dbReference type="Gene3D" id="3.40.190.150">
    <property type="entry name" value="Bordetella uptake gene, domain 1"/>
    <property type="match status" value="1"/>
</dbReference>
<keyword evidence="2" id="KW-0675">Receptor</keyword>
<dbReference type="EMBL" id="FWXJ01000001">
    <property type="protein sequence ID" value="SMC30662.1"/>
    <property type="molecule type" value="Genomic_DNA"/>
</dbReference>
<accession>A0A1W1Y3C6</accession>
<dbReference type="Proteomes" id="UP000192708">
    <property type="component" value="Unassembled WGS sequence"/>
</dbReference>
<organism evidence="2 3">
    <name type="scientific">Polynucleobacter kasalickyi</name>
    <dbReference type="NCBI Taxonomy" id="1938817"/>
    <lineage>
        <taxon>Bacteria</taxon>
        <taxon>Pseudomonadati</taxon>
        <taxon>Pseudomonadota</taxon>
        <taxon>Betaproteobacteria</taxon>
        <taxon>Burkholderiales</taxon>
        <taxon>Burkholderiaceae</taxon>
        <taxon>Polynucleobacter</taxon>
    </lineage>
</organism>
<evidence type="ECO:0000313" key="3">
    <source>
        <dbReference type="Proteomes" id="UP000192708"/>
    </source>
</evidence>
<dbReference type="PIRSF" id="PIRSF017082">
    <property type="entry name" value="YflP"/>
    <property type="match status" value="1"/>
</dbReference>
<dbReference type="PANTHER" id="PTHR42928">
    <property type="entry name" value="TRICARBOXYLATE-BINDING PROTEIN"/>
    <property type="match status" value="1"/>
</dbReference>
<dbReference type="AlphaFoldDB" id="A0A1W1Y3C6"/>
<name>A0A1W1Y3C6_9BURK</name>
<proteinExistence type="inferred from homology"/>
<dbReference type="OrthoDB" id="8678477at2"/>
<dbReference type="InterPro" id="IPR005064">
    <property type="entry name" value="BUG"/>
</dbReference>
<dbReference type="RefSeq" id="WP_084282030.1">
    <property type="nucleotide sequence ID" value="NZ_FWXJ01000001.1"/>
</dbReference>
<dbReference type="Gene3D" id="3.40.190.10">
    <property type="entry name" value="Periplasmic binding protein-like II"/>
    <property type="match status" value="1"/>
</dbReference>
<dbReference type="CDD" id="cd07012">
    <property type="entry name" value="PBP2_Bug_TTT"/>
    <property type="match status" value="1"/>
</dbReference>
<keyword evidence="3" id="KW-1185">Reference proteome</keyword>
<evidence type="ECO:0000313" key="2">
    <source>
        <dbReference type="EMBL" id="SMC30662.1"/>
    </source>
</evidence>
<dbReference type="SUPFAM" id="SSF53850">
    <property type="entry name" value="Periplasmic binding protein-like II"/>
    <property type="match status" value="1"/>
</dbReference>
<sequence>MISMLQKHHQTKFSRGLLSFSLLALFTTSPSIVYSQTDTYPNRAITMTLPMAAGGTSDLVARMLAPALNEEFGQTVIIENRPGANGAIGEEFFSRAKPDGYNIMLESTSIATNPWMSKQTYDARKDFIPVILMASVPLVLVVNEKVPAKNLAEFIELAKKQPGKISYSSWGNGSIGHFAGESFKISAKVDILHVPYKSTAQSISDALAGQVNSVFPTLPLAIQHLKSGKIRALAVLSAKRSPMAPEIPTTAELGYPGLEIETWFGFFLPAKTPDAIVQKVYQVASKVIQRPEIKAKLEEQGFRMINSPPAEFAKYYQAEIARYGKIVKEANLKDAD</sequence>
<dbReference type="STRING" id="1938817.SAMN06296008_101239"/>
<gene>
    <name evidence="2" type="ORF">SAMN06296008_101239</name>
</gene>
<reference evidence="2 3" key="1">
    <citation type="submission" date="2017-04" db="EMBL/GenBank/DDBJ databases">
        <authorList>
            <person name="Afonso C.L."/>
            <person name="Miller P.J."/>
            <person name="Scott M.A."/>
            <person name="Spackman E."/>
            <person name="Goraichik I."/>
            <person name="Dimitrov K.M."/>
            <person name="Suarez D.L."/>
            <person name="Swayne D.E."/>
        </authorList>
    </citation>
    <scope>NUCLEOTIDE SEQUENCE [LARGE SCALE GENOMIC DNA]</scope>
    <source>
        <strain evidence="2 3">VK13</strain>
    </source>
</reference>
<dbReference type="InterPro" id="IPR042100">
    <property type="entry name" value="Bug_dom1"/>
</dbReference>
<comment type="similarity">
    <text evidence="1">Belongs to the UPF0065 (bug) family.</text>
</comment>
<dbReference type="Pfam" id="PF03401">
    <property type="entry name" value="TctC"/>
    <property type="match status" value="1"/>
</dbReference>
<protein>
    <submittedName>
        <fullName evidence="2">Tripartite-type tricarboxylate transporter, receptor component TctC</fullName>
    </submittedName>
</protein>
<dbReference type="PANTHER" id="PTHR42928:SF5">
    <property type="entry name" value="BLR1237 PROTEIN"/>
    <property type="match status" value="1"/>
</dbReference>